<dbReference type="OrthoDB" id="5422338at2"/>
<dbReference type="InterPro" id="IPR000073">
    <property type="entry name" value="AB_hydrolase_1"/>
</dbReference>
<dbReference type="InParanoid" id="C7Q459"/>
<organism evidence="2 3">
    <name type="scientific">Catenulispora acidiphila (strain DSM 44928 / JCM 14897 / NBRC 102108 / NRRL B-24433 / ID139908)</name>
    <dbReference type="NCBI Taxonomy" id="479433"/>
    <lineage>
        <taxon>Bacteria</taxon>
        <taxon>Bacillati</taxon>
        <taxon>Actinomycetota</taxon>
        <taxon>Actinomycetes</taxon>
        <taxon>Catenulisporales</taxon>
        <taxon>Catenulisporaceae</taxon>
        <taxon>Catenulispora</taxon>
    </lineage>
</organism>
<accession>C7Q459</accession>
<dbReference type="EMBL" id="CP001700">
    <property type="protein sequence ID" value="ACU69919.1"/>
    <property type="molecule type" value="Genomic_DNA"/>
</dbReference>
<evidence type="ECO:0000259" key="1">
    <source>
        <dbReference type="Pfam" id="PF00561"/>
    </source>
</evidence>
<dbReference type="GO" id="GO:0016787">
    <property type="term" value="F:hydrolase activity"/>
    <property type="evidence" value="ECO:0007669"/>
    <property type="project" value="UniProtKB-KW"/>
</dbReference>
<dbReference type="AlphaFoldDB" id="C7Q459"/>
<dbReference type="RefSeq" id="WP_012785213.1">
    <property type="nucleotide sequence ID" value="NC_013131.1"/>
</dbReference>
<dbReference type="Gene3D" id="3.40.50.1820">
    <property type="entry name" value="alpha/beta hydrolase"/>
    <property type="match status" value="1"/>
</dbReference>
<dbReference type="KEGG" id="cai:Caci_0991"/>
<name>C7Q459_CATAD</name>
<protein>
    <submittedName>
        <fullName evidence="2">Alpha/beta hydrolase fold protein</fullName>
    </submittedName>
</protein>
<proteinExistence type="predicted"/>
<sequence length="389" mass="41328" precursor="true">MAVSTAKKAGIAGAAVGVIAAGAAAGFAIERATIGRAIRRLAEPRRVAEPYGTLRGRPLTVRAEDGVGLYVEVDGPVLFTSGAGWARRRSAERAAAAGPTLVFCHGYALHQDTWHYQRAEFAPNNRCVFWDQRGHGRSERGTPSSHTIDQIGRDLYTVLEAVCPDGDVVLIGHSMGGMTIMALAAEHPELFGGAEGGEHARVRGVVLCSTTDGHWDEMTLGLPARAAQLFQRTAPGVFALLGRGHTLVDRTRRAGTDLAQLLTRRYAFASDVPPGLVRFTDEMLSSTPMDVIADFFPTFSAHEKVSTLATLGQVPVEIIVGDHDLLTPAFHSERMAAAIDAVSPDESGRAGLEIVPAGGHVLPLEHPDAVDSAIRRVLARVESSGTSSH</sequence>
<evidence type="ECO:0000313" key="3">
    <source>
        <dbReference type="Proteomes" id="UP000000851"/>
    </source>
</evidence>
<dbReference type="InterPro" id="IPR050266">
    <property type="entry name" value="AB_hydrolase_sf"/>
</dbReference>
<evidence type="ECO:0000313" key="2">
    <source>
        <dbReference type="EMBL" id="ACU69919.1"/>
    </source>
</evidence>
<dbReference type="STRING" id="479433.Caci_0991"/>
<dbReference type="SUPFAM" id="SSF53474">
    <property type="entry name" value="alpha/beta-Hydrolases"/>
    <property type="match status" value="1"/>
</dbReference>
<feature type="domain" description="AB hydrolase-1" evidence="1">
    <location>
        <begin position="99"/>
        <end position="367"/>
    </location>
</feature>
<dbReference type="eggNOG" id="COG2267">
    <property type="taxonomic scope" value="Bacteria"/>
</dbReference>
<keyword evidence="3" id="KW-1185">Reference proteome</keyword>
<dbReference type="InterPro" id="IPR029058">
    <property type="entry name" value="AB_hydrolase_fold"/>
</dbReference>
<gene>
    <name evidence="2" type="ordered locus">Caci_0991</name>
</gene>
<keyword evidence="2" id="KW-0378">Hydrolase</keyword>
<dbReference type="PANTHER" id="PTHR43798">
    <property type="entry name" value="MONOACYLGLYCEROL LIPASE"/>
    <property type="match status" value="1"/>
</dbReference>
<dbReference type="Pfam" id="PF00561">
    <property type="entry name" value="Abhydrolase_1"/>
    <property type="match status" value="1"/>
</dbReference>
<dbReference type="HOGENOM" id="CLU_020336_6_2_11"/>
<dbReference type="Proteomes" id="UP000000851">
    <property type="component" value="Chromosome"/>
</dbReference>
<reference evidence="2 3" key="1">
    <citation type="journal article" date="2009" name="Stand. Genomic Sci.">
        <title>Complete genome sequence of Catenulispora acidiphila type strain (ID 139908).</title>
        <authorList>
            <person name="Copeland A."/>
            <person name="Lapidus A."/>
            <person name="Glavina Del Rio T."/>
            <person name="Nolan M."/>
            <person name="Lucas S."/>
            <person name="Chen F."/>
            <person name="Tice H."/>
            <person name="Cheng J.F."/>
            <person name="Bruce D."/>
            <person name="Goodwin L."/>
            <person name="Pitluck S."/>
            <person name="Mikhailova N."/>
            <person name="Pati A."/>
            <person name="Ivanova N."/>
            <person name="Mavromatis K."/>
            <person name="Chen A."/>
            <person name="Palaniappan K."/>
            <person name="Chain P."/>
            <person name="Land M."/>
            <person name="Hauser L."/>
            <person name="Chang Y.J."/>
            <person name="Jeffries C.D."/>
            <person name="Chertkov O."/>
            <person name="Brettin T."/>
            <person name="Detter J.C."/>
            <person name="Han C."/>
            <person name="Ali Z."/>
            <person name="Tindall B.J."/>
            <person name="Goker M."/>
            <person name="Bristow J."/>
            <person name="Eisen J.A."/>
            <person name="Markowitz V."/>
            <person name="Hugenholtz P."/>
            <person name="Kyrpides N.C."/>
            <person name="Klenk H.P."/>
        </authorList>
    </citation>
    <scope>NUCLEOTIDE SEQUENCE [LARGE SCALE GENOMIC DNA]</scope>
    <source>
        <strain evidence="3">DSM 44928 / JCM 14897 / NBRC 102108 / NRRL B-24433 / ID139908</strain>
    </source>
</reference>